<keyword evidence="3" id="KW-1185">Reference proteome</keyword>
<organism evidence="2 3">
    <name type="scientific">Agaricicola taiwanensis</name>
    <dbReference type="NCBI Taxonomy" id="591372"/>
    <lineage>
        <taxon>Bacteria</taxon>
        <taxon>Pseudomonadati</taxon>
        <taxon>Pseudomonadota</taxon>
        <taxon>Alphaproteobacteria</taxon>
        <taxon>Rhodobacterales</taxon>
        <taxon>Paracoccaceae</taxon>
        <taxon>Agaricicola</taxon>
    </lineage>
</organism>
<accession>A0A8J3DUU8</accession>
<name>A0A8J3DUU8_9RHOB</name>
<feature type="signal peptide" evidence="1">
    <location>
        <begin position="1"/>
        <end position="21"/>
    </location>
</feature>
<keyword evidence="1" id="KW-0732">Signal</keyword>
<dbReference type="AlphaFoldDB" id="A0A8J3DUU8"/>
<feature type="chain" id="PRO_5035173982" evidence="1">
    <location>
        <begin position="22"/>
        <end position="143"/>
    </location>
</feature>
<gene>
    <name evidence="2" type="ORF">GCM10007276_24670</name>
</gene>
<dbReference type="EMBL" id="BMCP01000002">
    <property type="protein sequence ID" value="GGE46513.1"/>
    <property type="molecule type" value="Genomic_DNA"/>
</dbReference>
<evidence type="ECO:0000256" key="1">
    <source>
        <dbReference type="SAM" id="SignalP"/>
    </source>
</evidence>
<evidence type="ECO:0000313" key="3">
    <source>
        <dbReference type="Proteomes" id="UP000602745"/>
    </source>
</evidence>
<comment type="caution">
    <text evidence="2">The sequence shown here is derived from an EMBL/GenBank/DDBJ whole genome shotgun (WGS) entry which is preliminary data.</text>
</comment>
<protein>
    <submittedName>
        <fullName evidence="2">Uncharacterized protein</fullName>
    </submittedName>
</protein>
<reference evidence="2" key="1">
    <citation type="journal article" date="2014" name="Int. J. Syst. Evol. Microbiol.">
        <title>Complete genome sequence of Corynebacterium casei LMG S-19264T (=DSM 44701T), isolated from a smear-ripened cheese.</title>
        <authorList>
            <consortium name="US DOE Joint Genome Institute (JGI-PGF)"/>
            <person name="Walter F."/>
            <person name="Albersmeier A."/>
            <person name="Kalinowski J."/>
            <person name="Ruckert C."/>
        </authorList>
    </citation>
    <scope>NUCLEOTIDE SEQUENCE</scope>
    <source>
        <strain evidence="2">CCM 7684</strain>
    </source>
</reference>
<dbReference type="Proteomes" id="UP000602745">
    <property type="component" value="Unassembled WGS sequence"/>
</dbReference>
<dbReference type="RefSeq" id="WP_188410011.1">
    <property type="nucleotide sequence ID" value="NZ_BMCP01000002.1"/>
</dbReference>
<proteinExistence type="predicted"/>
<evidence type="ECO:0000313" key="2">
    <source>
        <dbReference type="EMBL" id="GGE46513.1"/>
    </source>
</evidence>
<reference evidence="2" key="2">
    <citation type="submission" date="2020-09" db="EMBL/GenBank/DDBJ databases">
        <authorList>
            <person name="Sun Q."/>
            <person name="Sedlacek I."/>
        </authorList>
    </citation>
    <scope>NUCLEOTIDE SEQUENCE</scope>
    <source>
        <strain evidence="2">CCM 7684</strain>
    </source>
</reference>
<sequence>MRKSLLIAAFLASALALPAQAQMRPGQRQYTTITQHSPGEFATALNAAEDALKSGDAKQFRILMHGRGVLLLIPGTTGSQKEWARRIPRIRGLTIVACKEIIDQLARNNRGRRPPLLPGTRVETCSGSTRKLDAAGWYRVPGL</sequence>